<dbReference type="EMBL" id="UFZL01000001">
    <property type="protein sequence ID" value="STE53383.1"/>
    <property type="molecule type" value="Genomic_DNA"/>
</dbReference>
<reference evidence="8 59" key="13">
    <citation type="journal article" date="2019" name="Microorganisms">
        <title>Characteristics of Carbapenem-Resistant and Colistin-Resistant Escherichia coli Co-Producing NDM-1 and MCR-1 from Pig Farms in China.</title>
        <authorList>
            <person name="Peng Z."/>
            <person name="Li X."/>
            <person name="Hu Z."/>
            <person name="Li Z."/>
            <person name="Lv Y."/>
            <person name="Lei M."/>
            <person name="Wu B."/>
            <person name="Chen H."/>
            <person name="Wang X."/>
        </authorList>
    </citation>
    <scope>NUCLEOTIDE SEQUENCE [LARGE SCALE GENOMIC DNA]</scope>
    <source>
        <strain evidence="8 59">RXD010</strain>
    </source>
</reference>
<dbReference type="Proteomes" id="UP000185794">
    <property type="component" value="Unassembled WGS sequence"/>
</dbReference>
<dbReference type="Proteomes" id="UP000271797">
    <property type="component" value="Chromosome"/>
</dbReference>
<dbReference type="EMBL" id="RRVG01000045">
    <property type="protein sequence ID" value="RRL39700.1"/>
    <property type="molecule type" value="Genomic_DNA"/>
</dbReference>
<reference evidence="5 56" key="5">
    <citation type="submission" date="2018-04" db="EMBL/GenBank/DDBJ databases">
        <title>Large scale genomics of bovine and human commensal E. coli to reveal the emerging process of EHEC.</title>
        <authorList>
            <person name="Arimizu Y."/>
            <person name="Ogura Y."/>
        </authorList>
    </citation>
    <scope>NUCLEOTIDE SEQUENCE [LARGE SCALE GENOMIC DNA]</scope>
    <source>
        <strain evidence="5 56">KK-P061</strain>
    </source>
</reference>
<evidence type="ECO:0000313" key="44">
    <source>
        <dbReference type="Proteomes" id="UP000254716"/>
    </source>
</evidence>
<dbReference type="Proteomes" id="UP000234238">
    <property type="component" value="Chromosome"/>
</dbReference>
<evidence type="ECO:0000313" key="14">
    <source>
        <dbReference type="EMBL" id="SPW43082.1"/>
    </source>
</evidence>
<dbReference type="Proteomes" id="UP000197270">
    <property type="component" value="Unassembled WGS sequence"/>
</dbReference>
<evidence type="ECO:0000313" key="29">
    <source>
        <dbReference type="EMBL" id="VCY81658.1"/>
    </source>
</evidence>
<reference evidence="10 34" key="1">
    <citation type="journal article" date="2017" name="Front. Cell. Infect. Microbiol.">
        <title>Chaperone-usher pili loci of human colonization factor-negative enterotoxigenic Escherichia coli.</title>
        <authorList>
            <person name="Del Canto F."/>
            <person name="Vidal R."/>
            <person name="Stine O.C."/>
            <person name="Pop M."/>
        </authorList>
    </citation>
    <scope>NUCLEOTIDE SEQUENCE [LARGE SCALE GENOMIC DNA]</scope>
    <source>
        <strain evidence="10 34">700324</strain>
    </source>
</reference>
<keyword evidence="32" id="KW-0614">Plasmid</keyword>
<evidence type="ECO:0000313" key="60">
    <source>
        <dbReference type="Proteomes" id="UP000486847"/>
    </source>
</evidence>
<dbReference type="EMBL" id="SQQU01000019">
    <property type="protein sequence ID" value="MQS31521.1"/>
    <property type="molecule type" value="Genomic_DNA"/>
</dbReference>
<evidence type="ECO:0000313" key="9">
    <source>
        <dbReference type="EMBL" id="MTE92555.1"/>
    </source>
</evidence>
<dbReference type="EMBL" id="VRXD01000101">
    <property type="protein sequence ID" value="TXQ27421.1"/>
    <property type="molecule type" value="Genomic_DNA"/>
</dbReference>
<dbReference type="Proteomes" id="UP000460351">
    <property type="component" value="Unassembled WGS sequence"/>
</dbReference>
<dbReference type="EMBL" id="CP024141">
    <property type="protein sequence ID" value="AUK02948.1"/>
    <property type="molecule type" value="Genomic_DNA"/>
</dbReference>
<dbReference type="Proteomes" id="UP000303027">
    <property type="component" value="Unassembled WGS sequence"/>
</dbReference>
<dbReference type="EMBL" id="CACRYR010000391">
    <property type="protein sequence ID" value="VZR50888.1"/>
    <property type="molecule type" value="Genomic_DNA"/>
</dbReference>
<evidence type="ECO:0000313" key="26">
    <source>
        <dbReference type="EMBL" id="STK95231.1"/>
    </source>
</evidence>
<reference evidence="6" key="11">
    <citation type="submission" date="2018-12" db="EMBL/GenBank/DDBJ databases">
        <authorList>
            <consortium name="NCBI Pathogen Detection Project"/>
        </authorList>
    </citation>
    <scope>NUCLEOTIDE SEQUENCE</scope>
    <source>
        <strain evidence="6">EuSCAPE_DE065</strain>
    </source>
</reference>
<evidence type="ECO:0000313" key="55">
    <source>
        <dbReference type="Proteomes" id="UP000288730"/>
    </source>
</evidence>
<dbReference type="EMBL" id="UARS01000005">
    <property type="protein sequence ID" value="SPW43082.1"/>
    <property type="molecule type" value="Genomic_DNA"/>
</dbReference>
<evidence type="ECO:0000313" key="19">
    <source>
        <dbReference type="EMBL" id="STE73557.1"/>
    </source>
</evidence>
<evidence type="ECO:0000313" key="58">
    <source>
        <dbReference type="Proteomes" id="UP000359125"/>
    </source>
</evidence>
<evidence type="ECO:0000313" key="11">
    <source>
        <dbReference type="EMBL" id="OWW55876.1"/>
    </source>
</evidence>
<reference evidence="29 54" key="8">
    <citation type="submission" date="2018-10" db="EMBL/GenBank/DDBJ databases">
        <authorList>
            <person name="Noll B N."/>
        </authorList>
    </citation>
    <scope>NUCLEOTIDE SEQUENCE [LARGE SCALE GENOMIC DNA]</scope>
    <source>
        <strain evidence="29">Ecoli022</strain>
    </source>
</reference>
<evidence type="ECO:0000313" key="28">
    <source>
        <dbReference type="EMBL" id="TXQ27421.1"/>
    </source>
</evidence>
<evidence type="ECO:0000313" key="30">
    <source>
        <dbReference type="EMBL" id="VED11283.1"/>
    </source>
</evidence>
<evidence type="ECO:0000313" key="23">
    <source>
        <dbReference type="EMBL" id="STJ13707.1"/>
    </source>
</evidence>
<evidence type="ECO:0000313" key="17">
    <source>
        <dbReference type="EMBL" id="STC73753.1"/>
    </source>
</evidence>
<dbReference type="EMBL" id="UFXW01000004">
    <property type="protein sequence ID" value="STC73753.1"/>
    <property type="molecule type" value="Genomic_DNA"/>
</dbReference>
<dbReference type="Proteomes" id="UP000250780">
    <property type="component" value="Unassembled WGS sequence"/>
</dbReference>
<evidence type="ECO:0000313" key="15">
    <source>
        <dbReference type="EMBL" id="SPX17412.1"/>
    </source>
</evidence>
<protein>
    <submittedName>
        <fullName evidence="1">Choline transporter</fullName>
    </submittedName>
</protein>
<dbReference type="RefSeq" id="WP_001309168.1">
    <property type="nucleotide sequence ID" value="NZ_JBBVMS010000137.1"/>
</dbReference>
<reference evidence="33 63" key="19">
    <citation type="submission" date="2019-11" db="EMBL/GenBank/DDBJ databases">
        <authorList>
            <person name="Haines EK M."/>
        </authorList>
    </citation>
    <scope>NUCLEOTIDE SEQUENCE [LARGE SCALE GENOMIC DNA]</scope>
    <source>
        <strain evidence="33">KR2729</strain>
    </source>
</reference>
<evidence type="ECO:0000313" key="52">
    <source>
        <dbReference type="Proteomes" id="UP000272662"/>
    </source>
</evidence>
<evidence type="ECO:0000313" key="2">
    <source>
        <dbReference type="EMBL" id="AXO05500.1"/>
    </source>
</evidence>
<dbReference type="EMBL" id="UGFE01000002">
    <property type="protein sequence ID" value="STM26047.1"/>
    <property type="molecule type" value="Genomic_DNA"/>
</dbReference>
<dbReference type="EMBL" id="LRKC01000160">
    <property type="protein sequence ID" value="OKV06502.1"/>
    <property type="molecule type" value="Genomic_DNA"/>
</dbReference>
<evidence type="ECO:0000313" key="18">
    <source>
        <dbReference type="EMBL" id="STE53383.1"/>
    </source>
</evidence>
<dbReference type="Proteomes" id="UP000254716">
    <property type="component" value="Unassembled WGS sequence"/>
</dbReference>
<dbReference type="Proteomes" id="UP000254495">
    <property type="component" value="Unassembled WGS sequence"/>
</dbReference>
<dbReference type="Proteomes" id="UP000288730">
    <property type="component" value="Unassembled WGS sequence"/>
</dbReference>
<evidence type="ECO:0000313" key="27">
    <source>
        <dbReference type="EMBL" id="STM26047.1"/>
    </source>
</evidence>
<evidence type="ECO:0000313" key="38">
    <source>
        <dbReference type="Proteomes" id="UP000250780"/>
    </source>
</evidence>
<dbReference type="EMBL" id="UGAB01000002">
    <property type="protein sequence ID" value="STF43486.1"/>
    <property type="molecule type" value="Genomic_DNA"/>
</dbReference>
<evidence type="ECO:0000313" key="46">
    <source>
        <dbReference type="Proteomes" id="UP000254877"/>
    </source>
</evidence>
<dbReference type="EMBL" id="WCEW01000102">
    <property type="protein sequence ID" value="MTE92555.1"/>
    <property type="molecule type" value="Genomic_DNA"/>
</dbReference>
<dbReference type="Proteomes" id="UP000250991">
    <property type="component" value="Unassembled WGS sequence"/>
</dbReference>
<geneLocation type="plasmid" evidence="32">
    <name>1</name>
</geneLocation>
<dbReference type="EMBL" id="SCJN01000231">
    <property type="protein sequence ID" value="RXD11258.1"/>
    <property type="molecule type" value="Genomic_DNA"/>
</dbReference>
<dbReference type="EMBL" id="LR595881">
    <property type="protein sequence ID" value="VUD38964.1"/>
    <property type="molecule type" value="Genomic_DNA"/>
</dbReference>
<reference evidence="7 58" key="12">
    <citation type="journal article" date="2019" name="Environ. Health Perspect.">
        <title>Inter-host Transmission of Carbapenemase-Producing Escherichia coli among Humans and Backyard Animals.</title>
        <authorList>
            <person name="Li J."/>
            <person name="Bi Z."/>
            <person name="Ma S."/>
            <person name="Chen B."/>
            <person name="Cai C."/>
            <person name="He J."/>
            <person name="Schwarz S."/>
            <person name="Sun C."/>
            <person name="Zhou Y."/>
            <person name="Yin J."/>
            <person name="Hulth A."/>
            <person name="Wang Y."/>
            <person name="Shen Z."/>
            <person name="Wang S."/>
            <person name="Wu C."/>
            <person name="Nilsson L.E."/>
            <person name="Walsh T.R."/>
            <person name="Borjesson S."/>
            <person name="Shen J."/>
            <person name="Sun Q."/>
            <person name="Wang Y."/>
        </authorList>
    </citation>
    <scope>NUCLEOTIDE SEQUENCE [LARGE SCALE GENOMIC DNA]</scope>
    <source>
        <strain evidence="7 58">A016f</strain>
    </source>
</reference>
<evidence type="ECO:0000313" key="25">
    <source>
        <dbReference type="EMBL" id="STK94564.1"/>
    </source>
</evidence>
<dbReference type="Proteomes" id="UP000254718">
    <property type="component" value="Unassembled WGS sequence"/>
</dbReference>
<accession>A0A0J1YZE2</accession>
<reference evidence="4 62" key="17">
    <citation type="submission" date="2019-09" db="EMBL/GenBank/DDBJ databases">
        <authorList>
            <consortium name="NARMS: The National Antimicrobial Resistance Monitoring System"/>
        </authorList>
    </citation>
    <scope>NUCLEOTIDE SEQUENCE [LARGE SCALE GENOMIC DNA]</scope>
    <source>
        <strain evidence="4 62">FSIS11923834</strain>
    </source>
</reference>
<dbReference type="EMBL" id="UGCV01000008">
    <property type="protein sequence ID" value="STJ16341.1"/>
    <property type="molecule type" value="Genomic_DNA"/>
</dbReference>
<evidence type="ECO:0000313" key="57">
    <source>
        <dbReference type="Proteomes" id="UP000321295"/>
    </source>
</evidence>
<dbReference type="EMBL" id="UFZL01000002">
    <property type="protein sequence ID" value="STE73557.1"/>
    <property type="molecule type" value="Genomic_DNA"/>
</dbReference>
<dbReference type="EMBL" id="UASD01000009">
    <property type="protein sequence ID" value="SPX17412.1"/>
    <property type="molecule type" value="Genomic_DNA"/>
</dbReference>
<reference evidence="51 53" key="10">
    <citation type="submission" date="2018-12" db="EMBL/GenBank/DDBJ databases">
        <authorList>
            <consortium name="Pathogen Informatics"/>
        </authorList>
    </citation>
    <scope>NUCLEOTIDE SEQUENCE [LARGE SCALE GENOMIC DNA]</scope>
    <source>
        <strain evidence="30 51">NCTC9044</strain>
        <strain evidence="31 53">NCTC9702</strain>
        <strain evidence="32">VREC-hospital6490038</strain>
        <plasmid evidence="32">1</plasmid>
    </source>
</reference>
<dbReference type="Proteomes" id="UP000272662">
    <property type="component" value="Unassembled WGS sequence"/>
</dbReference>
<evidence type="ECO:0000313" key="31">
    <source>
        <dbReference type="EMBL" id="VED37791.1"/>
    </source>
</evidence>
<dbReference type="EMBL" id="UGAK01000003">
    <property type="protein sequence ID" value="STF95893.1"/>
    <property type="molecule type" value="Genomic_DNA"/>
</dbReference>
<evidence type="ECO:0000313" key="10">
    <source>
        <dbReference type="EMBL" id="OKV06502.1"/>
    </source>
</evidence>
<reference evidence="13 55" key="14">
    <citation type="submission" date="2019-01" db="EMBL/GenBank/DDBJ databases">
        <title>Genomic analysis of febrile catheter-associated UTI E. coli isolates.</title>
        <authorList>
            <person name="Potter R."/>
            <person name="Zou Z."/>
            <person name="Henderson J."/>
            <person name="Dantas G."/>
        </authorList>
    </citation>
    <scope>NUCLEOTIDE SEQUENCE [LARGE SCALE GENOMIC DNA]</scope>
    <source>
        <strain evidence="13 55">29_CAASB</strain>
    </source>
</reference>
<reference evidence="3 61" key="15">
    <citation type="submission" date="2019-06" db="EMBL/GenBank/DDBJ databases">
        <authorList>
            <consortium name="GenomeTrakr network: Whole genome sequencing for foodborne pathogen traceback"/>
        </authorList>
    </citation>
    <scope>NUCLEOTIDE SEQUENCE [LARGE SCALE GENOMIC DNA]</scope>
    <source>
        <strain evidence="3 61">PSU-1847</strain>
    </source>
</reference>
<evidence type="ECO:0000313" key="42">
    <source>
        <dbReference type="Proteomes" id="UP000254495"/>
    </source>
</evidence>
<evidence type="ECO:0000313" key="22">
    <source>
        <dbReference type="EMBL" id="STI83207.1"/>
    </source>
</evidence>
<dbReference type="EMBL" id="NHTF01000021">
    <property type="protein sequence ID" value="OWW55876.1"/>
    <property type="molecule type" value="Genomic_DNA"/>
</dbReference>
<evidence type="ECO:0000313" key="36">
    <source>
        <dbReference type="Proteomes" id="UP000234238"/>
    </source>
</evidence>
<dbReference type="Proteomes" id="UP000254079">
    <property type="component" value="Unassembled WGS sequence"/>
</dbReference>
<dbReference type="Proteomes" id="UP000255543">
    <property type="component" value="Unassembled WGS sequence"/>
</dbReference>
<dbReference type="EMBL" id="CP031546">
    <property type="protein sequence ID" value="AXO05500.1"/>
    <property type="molecule type" value="Genomic_DNA"/>
</dbReference>
<evidence type="ECO:0000313" key="40">
    <source>
        <dbReference type="Proteomes" id="UP000254043"/>
    </source>
</evidence>
<dbReference type="Proteomes" id="UP000321295">
    <property type="component" value="Unassembled WGS sequence"/>
</dbReference>
<dbReference type="EMBL" id="BFXY01000193">
    <property type="protein sequence ID" value="GDH65705.1"/>
    <property type="molecule type" value="Genomic_DNA"/>
</dbReference>
<evidence type="ECO:0000313" key="33">
    <source>
        <dbReference type="EMBL" id="VZR50888.1"/>
    </source>
</evidence>
<dbReference type="EMBL" id="UGEE01000003">
    <property type="protein sequence ID" value="STK94564.1"/>
    <property type="molecule type" value="Genomic_DNA"/>
</dbReference>
<evidence type="ECO:0000313" key="53">
    <source>
        <dbReference type="Proteomes" id="UP000277930"/>
    </source>
</evidence>
<dbReference type="Proteomes" id="UP000254877">
    <property type="component" value="Unassembled WGS sequence"/>
</dbReference>
<reference evidence="6" key="4">
    <citation type="journal article" date="2018" name="Genome Biol.">
        <title>SKESA: strategic k-mer extension for scrupulous assemblies.</title>
        <authorList>
            <person name="Souvorov A."/>
            <person name="Agarwala R."/>
            <person name="Lipman D.J."/>
        </authorList>
    </citation>
    <scope>NUCLEOTIDE SEQUENCE [LARGE SCALE GENOMIC DNA]</scope>
    <source>
        <strain evidence="6">EuSCAPE_DE065</strain>
    </source>
</reference>
<evidence type="ECO:0000313" key="7">
    <source>
        <dbReference type="EMBL" id="MQK27513.1"/>
    </source>
</evidence>
<evidence type="ECO:0000313" key="45">
    <source>
        <dbReference type="Proteomes" id="UP000254718"/>
    </source>
</evidence>
<dbReference type="Proteomes" id="UP000254043">
    <property type="component" value="Unassembled WGS sequence"/>
</dbReference>
<dbReference type="Proteomes" id="UP000846355">
    <property type="component" value="Unassembled WGS sequence"/>
</dbReference>
<dbReference type="Proteomes" id="UP000256244">
    <property type="component" value="Chromosome"/>
</dbReference>
<dbReference type="Proteomes" id="UP000486847">
    <property type="component" value="Unassembled WGS sequence"/>
</dbReference>
<reference evidence="12 52" key="9">
    <citation type="submission" date="2018-11" db="EMBL/GenBank/DDBJ databases">
        <title>E. coli isolates of the female bladder.</title>
        <authorList>
            <person name="Garretto A."/>
            <person name="Miller-Ensminger T."/>
            <person name="Wolfe A.J."/>
            <person name="Putonti C."/>
        </authorList>
    </citation>
    <scope>NUCLEOTIDE SEQUENCE [LARGE SCALE GENOMIC DNA]</scope>
    <source>
        <strain evidence="12 52">UMB1727</strain>
    </source>
</reference>
<evidence type="ECO:0000313" key="41">
    <source>
        <dbReference type="Proteomes" id="UP000254079"/>
    </source>
</evidence>
<evidence type="ECO:0000313" key="61">
    <source>
        <dbReference type="Proteomes" id="UP000533284"/>
    </source>
</evidence>
<evidence type="ECO:0000313" key="20">
    <source>
        <dbReference type="EMBL" id="STF43486.1"/>
    </source>
</evidence>
<evidence type="ECO:0000313" key="39">
    <source>
        <dbReference type="Proteomes" id="UP000250991"/>
    </source>
</evidence>
<evidence type="ECO:0000313" key="3">
    <source>
        <dbReference type="EMBL" id="EFB1699694.1"/>
    </source>
</evidence>
<dbReference type="EMBL" id="LR134246">
    <property type="protein sequence ID" value="VED37791.1"/>
    <property type="molecule type" value="Genomic_DNA"/>
</dbReference>
<evidence type="ECO:0000313" key="48">
    <source>
        <dbReference type="Proteomes" id="UP000255201"/>
    </source>
</evidence>
<evidence type="ECO:0000313" key="62">
    <source>
        <dbReference type="Proteomes" id="UP000533482"/>
    </source>
</evidence>
<sequence length="52" mass="6089">MTYWTSTKNTCTSCTWFVNSNMPSWGRQLLSRPQYEGMQNDFTLEMDAEADN</sequence>
<evidence type="ECO:0000313" key="54">
    <source>
        <dbReference type="Proteomes" id="UP000281521"/>
    </source>
</evidence>
<evidence type="ECO:0000313" key="4">
    <source>
        <dbReference type="EMBL" id="EFE8676521.1"/>
    </source>
</evidence>
<proteinExistence type="predicted"/>
<dbReference type="EMBL" id="RYCF01000221">
    <property type="protein sequence ID" value="MQK27513.1"/>
    <property type="molecule type" value="Genomic_DNA"/>
</dbReference>
<accession>A0A0J3YHG2</accession>
<evidence type="ECO:0000313" key="34">
    <source>
        <dbReference type="Proteomes" id="UP000185794"/>
    </source>
</evidence>
<dbReference type="Proteomes" id="UP000255201">
    <property type="component" value="Unassembled WGS sequence"/>
</dbReference>
<evidence type="ECO:0000313" key="35">
    <source>
        <dbReference type="Proteomes" id="UP000197270"/>
    </source>
</evidence>
<dbReference type="EMBL" id="UGCP01000002">
    <property type="protein sequence ID" value="STI83207.1"/>
    <property type="molecule type" value="Genomic_DNA"/>
</dbReference>
<evidence type="ECO:0000313" key="43">
    <source>
        <dbReference type="Proteomes" id="UP000254647"/>
    </source>
</evidence>
<dbReference type="EMBL" id="AASDBN010000051">
    <property type="protein sequence ID" value="EFB1699694.1"/>
    <property type="molecule type" value="Genomic_DNA"/>
</dbReference>
<evidence type="ECO:0000313" key="6">
    <source>
        <dbReference type="EMBL" id="HAJ5961223.1"/>
    </source>
</evidence>
<evidence type="ECO:0000313" key="32">
    <source>
        <dbReference type="EMBL" id="VUD38964.1"/>
    </source>
</evidence>
<name>A0A0J3YHG2_ECOLX</name>
<dbReference type="EMBL" id="AASOHJ010000088">
    <property type="protein sequence ID" value="EFE8676521.1"/>
    <property type="molecule type" value="Genomic_DNA"/>
</dbReference>
<evidence type="ECO:0000313" key="8">
    <source>
        <dbReference type="EMBL" id="MQS31521.1"/>
    </source>
</evidence>
<evidence type="ECO:0000313" key="16">
    <source>
        <dbReference type="EMBL" id="SQD07171.1"/>
    </source>
</evidence>
<dbReference type="EMBL" id="UARW01000010">
    <property type="protein sequence ID" value="SQD07171.1"/>
    <property type="molecule type" value="Genomic_DNA"/>
</dbReference>
<dbReference type="EMBL" id="UGCU01000001">
    <property type="protein sequence ID" value="STJ13707.1"/>
    <property type="molecule type" value="Genomic_DNA"/>
</dbReference>
<dbReference type="EMBL" id="DABHXT010000073">
    <property type="protein sequence ID" value="HAJ5961223.1"/>
    <property type="molecule type" value="Genomic_DNA"/>
</dbReference>
<evidence type="ECO:0000313" key="47">
    <source>
        <dbReference type="Proteomes" id="UP000255153"/>
    </source>
</evidence>
<evidence type="ECO:0000313" key="5">
    <source>
        <dbReference type="EMBL" id="GDH65705.1"/>
    </source>
</evidence>
<reference evidence="2 50" key="7">
    <citation type="submission" date="2018-08" db="EMBL/GenBank/DDBJ databases">
        <title>Complete genome sequencing and genomic characterization of five Escherichia coli strains co-producing MCR-1 and ESBLs from different origins in China.</title>
        <authorList>
            <person name="Bai L."/>
        </authorList>
    </citation>
    <scope>NUCLEOTIDE SEQUENCE [LARGE SCALE GENOMIC DNA]</scope>
    <source>
        <strain evidence="2">Cq9</strain>
        <strain evidence="50">cq9</strain>
    </source>
</reference>
<reference evidence="1 36" key="3">
    <citation type="submission" date="2017-10" db="EMBL/GenBank/DDBJ databases">
        <title>mcr-1 positive E.coli isolates in China.</title>
        <authorList>
            <person name="Li B."/>
            <person name="Wang X."/>
        </authorList>
    </citation>
    <scope>NUCLEOTIDE SEQUENCE [LARGE SCALE GENOMIC DNA]</scope>
    <source>
        <strain evidence="1 36">14EC029</strain>
    </source>
</reference>
<evidence type="ECO:0000313" key="49">
    <source>
        <dbReference type="Proteomes" id="UP000255543"/>
    </source>
</evidence>
<organism evidence="5 56">
    <name type="scientific">Escherichia coli</name>
    <dbReference type="NCBI Taxonomy" id="562"/>
    <lineage>
        <taxon>Bacteria</taxon>
        <taxon>Pseudomonadati</taxon>
        <taxon>Pseudomonadota</taxon>
        <taxon>Gammaproteobacteria</taxon>
        <taxon>Enterobacterales</taxon>
        <taxon>Enterobacteriaceae</taxon>
        <taxon>Escherichia</taxon>
    </lineage>
</organism>
<evidence type="ECO:0000313" key="1">
    <source>
        <dbReference type="EMBL" id="AUK02948.1"/>
    </source>
</evidence>
<dbReference type="EMBL" id="UWXJ01000001">
    <property type="protein sequence ID" value="VCY81658.1"/>
    <property type="molecule type" value="Genomic_DNA"/>
</dbReference>
<reference evidence="11 35" key="2">
    <citation type="submission" date="2017-05" db="EMBL/GenBank/DDBJ databases">
        <title>Sequencing of Escherichia coli that cause persistent and transient Mastitis.</title>
        <authorList>
            <person name="Thacker T.C."/>
            <person name="Lippolis J.D."/>
            <person name="Brunelle B.W."/>
            <person name="Casey T.A."/>
            <person name="Reinhardt T.A."/>
            <person name="Sacco R.E."/>
            <person name="Holman D.B."/>
        </authorList>
    </citation>
    <scope>NUCLEOTIDE SEQUENCE [LARGE SCALE GENOMIC DNA]</scope>
    <source>
        <strain evidence="11 35">ECA-B</strain>
    </source>
</reference>
<dbReference type="Proteomes" id="UP000629265">
    <property type="component" value="Unassembled WGS sequence"/>
</dbReference>
<evidence type="ECO:0000313" key="21">
    <source>
        <dbReference type="EMBL" id="STF95893.1"/>
    </source>
</evidence>
<evidence type="ECO:0000313" key="51">
    <source>
        <dbReference type="Proteomes" id="UP000271797"/>
    </source>
</evidence>
<dbReference type="AlphaFoldDB" id="A0A0J3YHG2"/>
<dbReference type="Proteomes" id="UP000255153">
    <property type="component" value="Unassembled WGS sequence"/>
</dbReference>
<gene>
    <name evidence="10" type="ORF">AWP47_22950</name>
    <name evidence="29" type="ORF">BANRA_00282</name>
    <name evidence="5" type="ORF">BvCmsKKP061_05246</name>
    <name evidence="11" type="ORF">CCS08_08360</name>
    <name evidence="1" type="ORF">CR538_22490</name>
    <name evidence="2" type="ORF">DS732_03510</name>
    <name evidence="12" type="ORF">DU321_24220</name>
    <name evidence="8" type="ORF">E4K51_15315</name>
    <name evidence="7" type="ORF">EIZ93_25380</name>
    <name evidence="13" type="ORF">EPS76_21250</name>
    <name evidence="4" type="ORF">F7N46_26245</name>
    <name evidence="9" type="ORF">F9B07_28200</name>
    <name evidence="3" type="ORF">FJQ40_20180</name>
    <name evidence="28" type="ORF">FV293_26960</name>
    <name evidence="6" type="ORF">HMV95_23800</name>
    <name evidence="33" type="ORF">IDONEFKE_05221</name>
    <name evidence="18" type="ORF">NCTC10764_00008</name>
    <name evidence="19" type="ORF">NCTC10764_04314</name>
    <name evidence="17" type="ORF">NCTC10767_00268</name>
    <name evidence="14" type="ORF">NCTC11126_02459</name>
    <name evidence="21" type="ORF">NCTC7927_04841</name>
    <name evidence="20" type="ORF">NCTC7928_04183</name>
    <name evidence="16" type="ORF">NCTC8009_07789</name>
    <name evidence="26" type="ORF">NCTC8179_04791</name>
    <name evidence="27" type="ORF">NCTC8333_05101</name>
    <name evidence="25" type="ORF">NCTC8603_04185</name>
    <name evidence="22" type="ORF">NCTC8622_02224</name>
    <name evidence="30" type="ORF">NCTC9044_02807</name>
    <name evidence="15" type="ORF">NCTC9073_05229</name>
    <name evidence="23" type="ORF">NCTC9077_05512</name>
    <name evidence="24" type="ORF">NCTC9081_01727</name>
    <name evidence="31" type="ORF">NCTC9702_05132</name>
    <name evidence="32" type="ORF">SAMEA4363221_00038</name>
</gene>
<evidence type="ECO:0000313" key="59">
    <source>
        <dbReference type="Proteomes" id="UP000460351"/>
    </source>
</evidence>
<reference evidence="9 60" key="18">
    <citation type="submission" date="2019-10" db="EMBL/GenBank/DDBJ databases">
        <title>Comparative genomic analysis of antimicrobial resistant Escherichia coli of diverse origin.</title>
        <authorList>
            <person name="Ghatak S."/>
            <person name="Milton A.P."/>
            <person name="Rhetso K."/>
            <person name="Purkait D."/>
            <person name="Das S."/>
            <person name="Puro K.-U."/>
            <person name="Shakuntala I."/>
            <person name="Sen A."/>
            <person name="Sanjukta R."/>
            <person name="Priya G.B."/>
            <person name="Mawlong M."/>
            <person name="Lyngdoh V."/>
            <person name="Rynghang J."/>
            <person name="Mawphlang B.L."/>
        </authorList>
    </citation>
    <scope>NUCLEOTIDE SEQUENCE [LARGE SCALE GENOMIC DNA]</scope>
    <source>
        <strain evidence="9 60">SE161</strain>
    </source>
</reference>
<evidence type="ECO:0000313" key="37">
    <source>
        <dbReference type="Proteomes" id="UP000250561"/>
    </source>
</evidence>
<reference evidence="37 38" key="6">
    <citation type="submission" date="2018-06" db="EMBL/GenBank/DDBJ databases">
        <authorList>
            <consortium name="Pathogen Informatics"/>
            <person name="Doyle S."/>
        </authorList>
    </citation>
    <scope>NUCLEOTIDE SEQUENCE [LARGE SCALE GENOMIC DNA]</scope>
    <source>
        <strain evidence="18 48">NCTC10764</strain>
        <strain evidence="17 43">NCTC10767</strain>
        <strain evidence="14 37">NCTC11126</strain>
        <strain evidence="21 40">NCTC7927</strain>
        <strain evidence="20 46">NCTC7928</strain>
        <strain evidence="16 39">NCTC8009</strain>
        <strain evidence="26 49">NCTC8179</strain>
        <strain evidence="27 45">NCTC8333</strain>
        <strain evidence="25 47">NCTC8603</strain>
        <strain evidence="22 41">NCTC8622</strain>
        <strain evidence="15 38">NCTC9073</strain>
        <strain evidence="23 42">NCTC9077</strain>
        <strain evidence="24 44">NCTC9081</strain>
    </source>
</reference>
<dbReference type="Proteomes" id="UP000281521">
    <property type="component" value="Unassembled WGS sequence"/>
</dbReference>
<dbReference type="EMBL" id="LR134238">
    <property type="protein sequence ID" value="VED11283.1"/>
    <property type="molecule type" value="Genomic_DNA"/>
</dbReference>
<reference evidence="28 57" key="16">
    <citation type="submission" date="2019-08" db="EMBL/GenBank/DDBJ databases">
        <title>Whole genome analysis of cultivated E. coli strains isolated from CD patients and healthy donors.</title>
        <authorList>
            <person name="Siniagina M.N."/>
            <person name="Markelova M.I."/>
            <person name="Laikov A.V."/>
            <person name="Boulygina E.A."/>
            <person name="Khusnutdinova D.R."/>
            <person name="Kharchenko A."/>
            <person name="Grigoryeva T.V."/>
        </authorList>
    </citation>
    <scope>NUCLEOTIDE SEQUENCE [LARGE SCALE GENOMIC DNA]</scope>
    <source>
        <strain evidence="28 57">1_45_11</strain>
    </source>
</reference>
<evidence type="ECO:0000313" key="50">
    <source>
        <dbReference type="Proteomes" id="UP000256244"/>
    </source>
</evidence>
<dbReference type="Proteomes" id="UP000250561">
    <property type="component" value="Unassembled WGS sequence"/>
</dbReference>
<evidence type="ECO:0000313" key="56">
    <source>
        <dbReference type="Proteomes" id="UP000303027"/>
    </source>
</evidence>
<evidence type="ECO:0000313" key="13">
    <source>
        <dbReference type="EMBL" id="RXD11258.1"/>
    </source>
</evidence>
<dbReference type="Proteomes" id="UP000277930">
    <property type="component" value="Chromosome 1"/>
</dbReference>
<dbReference type="Proteomes" id="UP000254647">
    <property type="component" value="Unassembled WGS sequence"/>
</dbReference>
<dbReference type="EMBL" id="UGEB01000001">
    <property type="protein sequence ID" value="STK95231.1"/>
    <property type="molecule type" value="Genomic_DNA"/>
</dbReference>
<evidence type="ECO:0000313" key="63">
    <source>
        <dbReference type="Proteomes" id="UP000629265"/>
    </source>
</evidence>
<evidence type="ECO:0000313" key="12">
    <source>
        <dbReference type="EMBL" id="RRL39700.1"/>
    </source>
</evidence>
<dbReference type="Proteomes" id="UP000359125">
    <property type="component" value="Unassembled WGS sequence"/>
</dbReference>
<dbReference type="Proteomes" id="UP000533284">
    <property type="component" value="Unassembled WGS sequence"/>
</dbReference>
<dbReference type="Proteomes" id="UP000533482">
    <property type="component" value="Unassembled WGS sequence"/>
</dbReference>
<evidence type="ECO:0000313" key="24">
    <source>
        <dbReference type="EMBL" id="STJ16341.1"/>
    </source>
</evidence>